<dbReference type="SUPFAM" id="SSF53098">
    <property type="entry name" value="Ribonuclease H-like"/>
    <property type="match status" value="1"/>
</dbReference>
<reference evidence="4" key="1">
    <citation type="journal article" date="2017" name="Nat. Ecol. Evol.">
        <title>Genome expansion and lineage-specific genetic innovations in the forest pathogenic fungi Armillaria.</title>
        <authorList>
            <person name="Sipos G."/>
            <person name="Prasanna A.N."/>
            <person name="Walter M.C."/>
            <person name="O'Connor E."/>
            <person name="Balint B."/>
            <person name="Krizsan K."/>
            <person name="Kiss B."/>
            <person name="Hess J."/>
            <person name="Varga T."/>
            <person name="Slot J."/>
            <person name="Riley R."/>
            <person name="Boka B."/>
            <person name="Rigling D."/>
            <person name="Barry K."/>
            <person name="Lee J."/>
            <person name="Mihaltcheva S."/>
            <person name="LaButti K."/>
            <person name="Lipzen A."/>
            <person name="Waldron R."/>
            <person name="Moloney N.M."/>
            <person name="Sperisen C."/>
            <person name="Kredics L."/>
            <person name="Vagvoelgyi C."/>
            <person name="Patrignani A."/>
            <person name="Fitzpatrick D."/>
            <person name="Nagy I."/>
            <person name="Doyle S."/>
            <person name="Anderson J.B."/>
            <person name="Grigoriev I.V."/>
            <person name="Gueldener U."/>
            <person name="Muensterkoetter M."/>
            <person name="Nagy L.G."/>
        </authorList>
    </citation>
    <scope>NUCLEOTIDE SEQUENCE [LARGE SCALE GENOMIC DNA]</scope>
    <source>
        <strain evidence="4">C18/9</strain>
    </source>
</reference>
<dbReference type="InterPro" id="IPR043502">
    <property type="entry name" value="DNA/RNA_pol_sf"/>
</dbReference>
<evidence type="ECO:0000313" key="4">
    <source>
        <dbReference type="Proteomes" id="UP000219338"/>
    </source>
</evidence>
<dbReference type="InterPro" id="IPR036691">
    <property type="entry name" value="Endo/exonu/phosph_ase_sf"/>
</dbReference>
<dbReference type="Gene3D" id="3.60.10.10">
    <property type="entry name" value="Endonuclease/exonuclease/phosphatase"/>
    <property type="match status" value="1"/>
</dbReference>
<organism evidence="3 4">
    <name type="scientific">Armillaria ostoyae</name>
    <name type="common">Armillaria root rot fungus</name>
    <dbReference type="NCBI Taxonomy" id="47428"/>
    <lineage>
        <taxon>Eukaryota</taxon>
        <taxon>Fungi</taxon>
        <taxon>Dikarya</taxon>
        <taxon>Basidiomycota</taxon>
        <taxon>Agaricomycotina</taxon>
        <taxon>Agaricomycetes</taxon>
        <taxon>Agaricomycetidae</taxon>
        <taxon>Agaricales</taxon>
        <taxon>Marasmiineae</taxon>
        <taxon>Physalacriaceae</taxon>
        <taxon>Armillaria</taxon>
    </lineage>
</organism>
<gene>
    <name evidence="3" type="ORF">ARMOST_00912</name>
</gene>
<feature type="domain" description="RNase H type-1" evidence="2">
    <location>
        <begin position="996"/>
        <end position="1135"/>
    </location>
</feature>
<dbReference type="SUPFAM" id="SSF56219">
    <property type="entry name" value="DNase I-like"/>
    <property type="match status" value="1"/>
</dbReference>
<accession>A0A284QMH8</accession>
<name>A0A284QMH8_ARMOS</name>
<dbReference type="Proteomes" id="UP000219338">
    <property type="component" value="Unassembled WGS sequence"/>
</dbReference>
<dbReference type="Pfam" id="PF00078">
    <property type="entry name" value="RVT_1"/>
    <property type="match status" value="1"/>
</dbReference>
<evidence type="ECO:0000259" key="1">
    <source>
        <dbReference type="PROSITE" id="PS50878"/>
    </source>
</evidence>
<feature type="domain" description="Reverse transcriptase" evidence="1">
    <location>
        <begin position="502"/>
        <end position="791"/>
    </location>
</feature>
<dbReference type="PANTHER" id="PTHR33481">
    <property type="entry name" value="REVERSE TRANSCRIPTASE"/>
    <property type="match status" value="1"/>
</dbReference>
<dbReference type="STRING" id="47428.A0A284QMH8"/>
<dbReference type="PROSITE" id="PS50878">
    <property type="entry name" value="RT_POL"/>
    <property type="match status" value="1"/>
</dbReference>
<dbReference type="Gene3D" id="3.30.420.10">
    <property type="entry name" value="Ribonuclease H-like superfamily/Ribonuclease H"/>
    <property type="match status" value="1"/>
</dbReference>
<proteinExistence type="predicted"/>
<dbReference type="Pfam" id="PF14529">
    <property type="entry name" value="Exo_endo_phos_2"/>
    <property type="match status" value="1"/>
</dbReference>
<dbReference type="PROSITE" id="PS50879">
    <property type="entry name" value="RNASE_H_1"/>
    <property type="match status" value="1"/>
</dbReference>
<dbReference type="InterPro" id="IPR036397">
    <property type="entry name" value="RNaseH_sf"/>
</dbReference>
<dbReference type="GO" id="GO:0004523">
    <property type="term" value="F:RNA-DNA hybrid ribonuclease activity"/>
    <property type="evidence" value="ECO:0007669"/>
    <property type="project" value="InterPro"/>
</dbReference>
<dbReference type="GO" id="GO:0003676">
    <property type="term" value="F:nucleic acid binding"/>
    <property type="evidence" value="ECO:0007669"/>
    <property type="project" value="InterPro"/>
</dbReference>
<dbReference type="SUPFAM" id="SSF56672">
    <property type="entry name" value="DNA/RNA polymerases"/>
    <property type="match status" value="1"/>
</dbReference>
<evidence type="ECO:0008006" key="5">
    <source>
        <dbReference type="Google" id="ProtNLM"/>
    </source>
</evidence>
<evidence type="ECO:0000313" key="3">
    <source>
        <dbReference type="EMBL" id="SJK97659.1"/>
    </source>
</evidence>
<protein>
    <recommendedName>
        <fullName evidence="5">RNase H type-1 domain-containing protein</fullName>
    </recommendedName>
</protein>
<dbReference type="OrthoDB" id="412006at2759"/>
<dbReference type="EMBL" id="FUEG01000001">
    <property type="protein sequence ID" value="SJK97659.1"/>
    <property type="molecule type" value="Genomic_DNA"/>
</dbReference>
<dbReference type="InterPro" id="IPR002156">
    <property type="entry name" value="RNaseH_domain"/>
</dbReference>
<dbReference type="PANTHER" id="PTHR33481:SF1">
    <property type="entry name" value="ENDONUCLEASE_EXONUCLEASE_PHOSPHATASE DOMAIN-CONTAINING PROTEIN-RELATED"/>
    <property type="match status" value="1"/>
</dbReference>
<dbReference type="InterPro" id="IPR012337">
    <property type="entry name" value="RNaseH-like_sf"/>
</dbReference>
<sequence>MKLKLYQLNVNKSLTAHSCLINQIQQDDDVILIQEPYISKQGKSRATQGWLSIYPTNHEQNPHLTRAVTLVNRSLSTNAWSSIVLDTQDAVAMSLQAPAETIIIVNIYSDGDSTASWDTIDAMLKKYTAKRRDERGLPYRFICAGDWNAHHPIWDEPRNSHLFTDRALERAGHLLQLVGRHHLKMPLPAFIPTLRAFSTGNYTRVDNVFCSDELLPAFIQCTVDHAAQPPRTDHFPIISTIDISPPRSSFEPRRNYRKVDWNKFYVKLESKLNDLPPPSEITTREEMKAVLERLDGVVQETIELYVPWTKPSPYIKRWWTGELTELRKRLRKVQKKAYRFRMFENHPIHEERNELRKIYAEATDRAKTICWMEWLEAAGSNSIWDICSFISQPTSDGGRSRVPDLVIKRDGQPARRVQDNSEKGNVFRTAFFPPKPATMVVPPDIQYPPPAWEFCLITNEQTERAFKRMKPLKATKPGTIPNCVLTHCADLLASHIGPVYRATFTMEEYPDILSATNTIILRKPGKSDYQNPNAYRPIILSDGWGRGLHATLNQDLVAWCEHLGLIPDRHFGGRPGRCTTDSVHLMVSSIKNAWRKGNVVSVLFLDVKGAFPSVDVDMLIHEMLMMGIPTQYTDWLRRRLGGRKTILTFDDFKSIIFDVTNGLDQGDPLSQILYIIYNSSAIKRLQNSEEGFFFIDDKAILVQGKTFTETHQKIKDVMERPRGILEWAAEHNCEYGVEKFQLVDFTTKTREAPPRPNTIVRRREPAIGTAIQIGQHNIHPKPVAKFLGVYIDAGLRWKEQGAAAIKKGDDWIIQFRRLARMGSGVSRECMRLTYISIAIPRILYAADIFLNPQRRTKKKRKDGKSSTRTVNCLASIQRKAAILITGAMRTTAADVLDIHANLLPMMGQVDVYRHRALTRMACLPKGHPLHKTIRRATNRYIKRHRSPLHELARDFDVQPDALETIKAVRFPPYWKSKVTVEIAETMQEAIAMERMDKSEVRAYGDGSGIDGGIGAAAVIYKGDRRVKTLRLSVGSAKEHEVYDGEGLALTLCLEPLRDMSSIKSASISIDNTAAIQATTLARPASSHHIFDLFHKRVNMVLRKHPNISLKIRWIPGHQGIAGNEAADEEAKAAAHGNTSVMQSLPAPLRKPIPQNKTSILRENYAKQKIKADRAWRKSPRYSRFRNIDSAPAQQAARRYRKLATSLPRKITSILVQLRTGHIKLNRHLFNIRCIESPACPTCLHPNESVHHYLIRCPTYQNERETMQRSIGINGTMLTAKHMLSKRKNLPHLIQFLNDTRRFATTFGVFPEVEIEEEEDR</sequence>
<dbReference type="InterPro" id="IPR000477">
    <property type="entry name" value="RT_dom"/>
</dbReference>
<dbReference type="InterPro" id="IPR005135">
    <property type="entry name" value="Endo/exonuclease/phosphatase"/>
</dbReference>
<dbReference type="CDD" id="cd01650">
    <property type="entry name" value="RT_nLTR_like"/>
    <property type="match status" value="1"/>
</dbReference>
<keyword evidence="4" id="KW-1185">Reference proteome</keyword>
<dbReference type="Pfam" id="PF00075">
    <property type="entry name" value="RNase_H"/>
    <property type="match status" value="1"/>
</dbReference>
<evidence type="ECO:0000259" key="2">
    <source>
        <dbReference type="PROSITE" id="PS50879"/>
    </source>
</evidence>
<dbReference type="OMA" id="CTHARNT"/>